<dbReference type="STRING" id="857967.G0R4U6"/>
<evidence type="ECO:0000313" key="4">
    <source>
        <dbReference type="Proteomes" id="UP000008983"/>
    </source>
</evidence>
<accession>G0R4U6</accession>
<name>G0R4U6_ICHMU</name>
<evidence type="ECO:0000313" key="3">
    <source>
        <dbReference type="EMBL" id="EGR27489.1"/>
    </source>
</evidence>
<dbReference type="Gene3D" id="3.40.640.10">
    <property type="entry name" value="Type I PLP-dependent aspartate aminotransferase-like (Major domain)"/>
    <property type="match status" value="1"/>
</dbReference>
<keyword evidence="1" id="KW-0663">Pyridoxal phosphate</keyword>
<reference evidence="3 4" key="1">
    <citation type="submission" date="2011-07" db="EMBL/GenBank/DDBJ databases">
        <authorList>
            <person name="Coyne R."/>
            <person name="Brami D."/>
            <person name="Johnson J."/>
            <person name="Hostetler J."/>
            <person name="Hannick L."/>
            <person name="Clark T."/>
            <person name="Cassidy-Hanley D."/>
            <person name="Inman J."/>
        </authorList>
    </citation>
    <scope>NUCLEOTIDE SEQUENCE [LARGE SCALE GENOMIC DNA]</scope>
    <source>
        <strain evidence="3 4">G5</strain>
    </source>
</reference>
<dbReference type="EMBL" id="GL984356">
    <property type="protein sequence ID" value="EGR27489.1"/>
    <property type="molecule type" value="Genomic_DNA"/>
</dbReference>
<sequence length="319" mass="37633">MQFGKKLLSEFPLDQKQLNINHGSYGVEPLVIQQKRQKYIEMINKNPDQWFRFKLENKIQKCRQTLSNYINCDLEDLVFSRNATTAFSDVLNSIDWNQDDIVLHTNIIYVNINNQLKYLSQKRGIKLIEVNLTKELLNNHDQLLEFIEQIIQKNKKIKAFIFDHISSVPALIFPVQRLSLLCKEYKIISICDGAHCVGQIKLNLKEIDVDFYFSNLHKWLFTPRSFAFLYVNKKNQKNAFPAVIGYYYIQNSFAEKFYQQGTTDLSVYLTVRDALEYRKQLGEEEIINHNRQLAWKVGQIVKDIWQSELLIDKKNQLVV</sequence>
<dbReference type="EC" id="2.8.1.7" evidence="3"/>
<dbReference type="eggNOG" id="KOG1549">
    <property type="taxonomic scope" value="Eukaryota"/>
</dbReference>
<dbReference type="PANTHER" id="PTHR43092">
    <property type="entry name" value="L-CYSTEINE DESULFHYDRASE"/>
    <property type="match status" value="1"/>
</dbReference>
<organism evidence="3 4">
    <name type="scientific">Ichthyophthirius multifiliis</name>
    <name type="common">White spot disease agent</name>
    <name type="synonym">Ich</name>
    <dbReference type="NCBI Taxonomy" id="5932"/>
    <lineage>
        <taxon>Eukaryota</taxon>
        <taxon>Sar</taxon>
        <taxon>Alveolata</taxon>
        <taxon>Ciliophora</taxon>
        <taxon>Intramacronucleata</taxon>
        <taxon>Oligohymenophorea</taxon>
        <taxon>Hymenostomatida</taxon>
        <taxon>Ophryoglenina</taxon>
        <taxon>Ichthyophthirius</taxon>
    </lineage>
</organism>
<dbReference type="GO" id="GO:0031071">
    <property type="term" value="F:cysteine desulfurase activity"/>
    <property type="evidence" value="ECO:0007669"/>
    <property type="project" value="UniProtKB-EC"/>
</dbReference>
<dbReference type="PANTHER" id="PTHR43092:SF2">
    <property type="entry name" value="HERCYNYLCYSTEINE SULFOXIDE LYASE"/>
    <property type="match status" value="1"/>
</dbReference>
<dbReference type="OrthoDB" id="5978656at2759"/>
<dbReference type="RefSeq" id="XP_004024399.1">
    <property type="nucleotide sequence ID" value="XM_004024350.1"/>
</dbReference>
<dbReference type="OMA" id="TGNCHKW"/>
<evidence type="ECO:0000259" key="2">
    <source>
        <dbReference type="Pfam" id="PF00266"/>
    </source>
</evidence>
<evidence type="ECO:0000256" key="1">
    <source>
        <dbReference type="ARBA" id="ARBA00022898"/>
    </source>
</evidence>
<dbReference type="InterPro" id="IPR015424">
    <property type="entry name" value="PyrdxlP-dep_Trfase"/>
</dbReference>
<feature type="domain" description="Aminotransferase class V" evidence="2">
    <location>
        <begin position="35"/>
        <end position="311"/>
    </location>
</feature>
<dbReference type="InterPro" id="IPR015421">
    <property type="entry name" value="PyrdxlP-dep_Trfase_major"/>
</dbReference>
<dbReference type="InParanoid" id="G0R4U6"/>
<proteinExistence type="predicted"/>
<gene>
    <name evidence="3" type="ORF">IMG5_194920</name>
</gene>
<protein>
    <submittedName>
        <fullName evidence="3">Class v pyridoxal phosphate dependent, putative</fullName>
        <ecNumber evidence="3">2.8.1.7</ecNumber>
    </submittedName>
</protein>
<dbReference type="GeneID" id="14903574"/>
<dbReference type="Proteomes" id="UP000008983">
    <property type="component" value="Unassembled WGS sequence"/>
</dbReference>
<dbReference type="Pfam" id="PF00266">
    <property type="entry name" value="Aminotran_5"/>
    <property type="match status" value="1"/>
</dbReference>
<keyword evidence="3" id="KW-0808">Transferase</keyword>
<dbReference type="AlphaFoldDB" id="G0R4U6"/>
<keyword evidence="4" id="KW-1185">Reference proteome</keyword>
<dbReference type="InterPro" id="IPR000192">
    <property type="entry name" value="Aminotrans_V_dom"/>
</dbReference>
<dbReference type="SUPFAM" id="SSF53383">
    <property type="entry name" value="PLP-dependent transferases"/>
    <property type="match status" value="1"/>
</dbReference>